<dbReference type="EMBL" id="GGFM01011413">
    <property type="protein sequence ID" value="MBW32164.1"/>
    <property type="molecule type" value="Transcribed_RNA"/>
</dbReference>
<feature type="chain" id="PRO_5014992672" evidence="1">
    <location>
        <begin position="24"/>
        <end position="70"/>
    </location>
</feature>
<name>A0A2M3ZUD4_9DIPT</name>
<evidence type="ECO:0000256" key="1">
    <source>
        <dbReference type="SAM" id="SignalP"/>
    </source>
</evidence>
<protein>
    <submittedName>
        <fullName evidence="2">Putative secreted peptide</fullName>
    </submittedName>
</protein>
<keyword evidence="1" id="KW-0732">Signal</keyword>
<proteinExistence type="predicted"/>
<sequence>MDQSFLSGVDCVFLLLVWKWLHCQRCCFTSVQYFSASGARPWGNSIESYRIRAGKDVLERNVLDPAQFRV</sequence>
<accession>A0A2M3ZUD4</accession>
<organism evidence="2">
    <name type="scientific">Anopheles braziliensis</name>
    <dbReference type="NCBI Taxonomy" id="58242"/>
    <lineage>
        <taxon>Eukaryota</taxon>
        <taxon>Metazoa</taxon>
        <taxon>Ecdysozoa</taxon>
        <taxon>Arthropoda</taxon>
        <taxon>Hexapoda</taxon>
        <taxon>Insecta</taxon>
        <taxon>Pterygota</taxon>
        <taxon>Neoptera</taxon>
        <taxon>Endopterygota</taxon>
        <taxon>Diptera</taxon>
        <taxon>Nematocera</taxon>
        <taxon>Culicoidea</taxon>
        <taxon>Culicidae</taxon>
        <taxon>Anophelinae</taxon>
        <taxon>Anopheles</taxon>
    </lineage>
</organism>
<feature type="signal peptide" evidence="1">
    <location>
        <begin position="1"/>
        <end position="23"/>
    </location>
</feature>
<reference evidence="2" key="1">
    <citation type="submission" date="2018-01" db="EMBL/GenBank/DDBJ databases">
        <title>An insight into the sialome of Amazonian anophelines.</title>
        <authorList>
            <person name="Ribeiro J.M."/>
            <person name="Scarpassa V."/>
            <person name="Calvo E."/>
        </authorList>
    </citation>
    <scope>NUCLEOTIDE SEQUENCE</scope>
    <source>
        <tissue evidence="2">Salivary glands</tissue>
    </source>
</reference>
<dbReference type="AlphaFoldDB" id="A0A2M3ZUD4"/>
<evidence type="ECO:0000313" key="2">
    <source>
        <dbReference type="EMBL" id="MBW32164.1"/>
    </source>
</evidence>